<dbReference type="Pfam" id="PF07778">
    <property type="entry name" value="CENP-I"/>
    <property type="match status" value="2"/>
</dbReference>
<dbReference type="GO" id="GO:0005634">
    <property type="term" value="C:nucleus"/>
    <property type="evidence" value="ECO:0007669"/>
    <property type="project" value="UniProtKB-SubCell"/>
</dbReference>
<evidence type="ECO:0000313" key="7">
    <source>
        <dbReference type="EMBL" id="KAF4119635.1"/>
    </source>
</evidence>
<dbReference type="GO" id="GO:0000070">
    <property type="term" value="P:mitotic sister chromatid segregation"/>
    <property type="evidence" value="ECO:0007669"/>
    <property type="project" value="TreeGrafter"/>
</dbReference>
<protein>
    <submittedName>
        <fullName evidence="7">Centromere protein I</fullName>
    </submittedName>
</protein>
<proteinExistence type="inferred from homology"/>
<dbReference type="PANTHER" id="PTHR48208">
    <property type="entry name" value="CENTROMERE PROTEIN I"/>
    <property type="match status" value="1"/>
</dbReference>
<evidence type="ECO:0000256" key="1">
    <source>
        <dbReference type="ARBA" id="ARBA00004123"/>
    </source>
</evidence>
<dbReference type="GeneID" id="55970772"/>
<evidence type="ECO:0000256" key="3">
    <source>
        <dbReference type="ARBA" id="ARBA00005470"/>
    </source>
</evidence>
<reference evidence="7" key="1">
    <citation type="submission" date="2020-03" db="EMBL/GenBank/DDBJ databases">
        <title>Site-based positive gene gene selection in Geosmithia morbida across the United States reveals a broad range of putative effectors and factors for local host and environmental adapation.</title>
        <authorList>
            <person name="Onufrak A."/>
            <person name="Murdoch R.W."/>
            <person name="Gazis R."/>
            <person name="Huff M."/>
            <person name="Staton M."/>
            <person name="Klingeman W."/>
            <person name="Hadziabdic D."/>
        </authorList>
    </citation>
    <scope>NUCLEOTIDE SEQUENCE</scope>
    <source>
        <strain evidence="7">1262</strain>
    </source>
</reference>
<organism evidence="7 8">
    <name type="scientific">Geosmithia morbida</name>
    <dbReference type="NCBI Taxonomy" id="1094350"/>
    <lineage>
        <taxon>Eukaryota</taxon>
        <taxon>Fungi</taxon>
        <taxon>Dikarya</taxon>
        <taxon>Ascomycota</taxon>
        <taxon>Pezizomycotina</taxon>
        <taxon>Sordariomycetes</taxon>
        <taxon>Hypocreomycetidae</taxon>
        <taxon>Hypocreales</taxon>
        <taxon>Bionectriaceae</taxon>
        <taxon>Geosmithia</taxon>
    </lineage>
</organism>
<name>A0A9P4YPF8_9HYPO</name>
<dbReference type="GO" id="GO:0000939">
    <property type="term" value="C:inner kinetochore"/>
    <property type="evidence" value="ECO:0007669"/>
    <property type="project" value="TreeGrafter"/>
</dbReference>
<keyword evidence="4" id="KW-0158">Chromosome</keyword>
<dbReference type="CDD" id="cd22647">
    <property type="entry name" value="CTF3_NTD_HEAT"/>
    <property type="match status" value="1"/>
</dbReference>
<dbReference type="AlphaFoldDB" id="A0A9P4YPF8"/>
<comment type="subcellular location">
    <subcellularLocation>
        <location evidence="2">Chromosome</location>
        <location evidence="2">Centromere</location>
    </subcellularLocation>
    <subcellularLocation>
        <location evidence="1">Nucleus</location>
    </subcellularLocation>
</comment>
<keyword evidence="6" id="KW-0137">Centromere</keyword>
<accession>A0A9P4YPF8</accession>
<dbReference type="InterPro" id="IPR012485">
    <property type="entry name" value="CENP-I"/>
</dbReference>
<keyword evidence="5" id="KW-0539">Nucleus</keyword>
<evidence type="ECO:0000256" key="6">
    <source>
        <dbReference type="ARBA" id="ARBA00023328"/>
    </source>
</evidence>
<evidence type="ECO:0000256" key="2">
    <source>
        <dbReference type="ARBA" id="ARBA00004584"/>
    </source>
</evidence>
<comment type="caution">
    <text evidence="7">The sequence shown here is derived from an EMBL/GenBank/DDBJ whole genome shotgun (WGS) entry which is preliminary data.</text>
</comment>
<dbReference type="RefSeq" id="XP_035318287.1">
    <property type="nucleotide sequence ID" value="XM_035466518.1"/>
</dbReference>
<dbReference type="EMBL" id="JAANYQ010000022">
    <property type="protein sequence ID" value="KAF4119635.1"/>
    <property type="molecule type" value="Genomic_DNA"/>
</dbReference>
<evidence type="ECO:0000256" key="4">
    <source>
        <dbReference type="ARBA" id="ARBA00022454"/>
    </source>
</evidence>
<dbReference type="PANTHER" id="PTHR48208:SF2">
    <property type="entry name" value="CENTROMERE PROTEIN I"/>
    <property type="match status" value="1"/>
</dbReference>
<evidence type="ECO:0000256" key="5">
    <source>
        <dbReference type="ARBA" id="ARBA00023242"/>
    </source>
</evidence>
<dbReference type="Proteomes" id="UP000749293">
    <property type="component" value="Unassembled WGS sequence"/>
</dbReference>
<keyword evidence="8" id="KW-1185">Reference proteome</keyword>
<dbReference type="OrthoDB" id="6347512at2759"/>
<evidence type="ECO:0000313" key="8">
    <source>
        <dbReference type="Proteomes" id="UP000749293"/>
    </source>
</evidence>
<comment type="similarity">
    <text evidence="3">Belongs to the CENP-I/CTF3 family.</text>
</comment>
<sequence length="675" mass="75090">MAPDIDTLIQDVVHAAKLPPKARSTNIKPTVANLTTAAYDYGLLPDALSDLIDLVTSSNFLDQASLSAIVKNLYPATRVSRDLVVRVVACLGHGRLKASLNIQAALIRWLILVYHSLESPGVLSQAYPVLFSLLDTAATRLNLSRQTGNDPCLVGLLRVFKDYYPEIIVGEAVRGKASAFKHPDPAWRSRLDEIQDAYIQQTQDIVSRPRDGFRVNRPLNRSKRNKVTSVTLEEVENATSLAKSLEKLEPPNQLVAVLADPVLQKLLLLRPSDEAYRRIANWLYAVLHDVIDGSADEDTLWELLDVVGDFVVRTKVLPPVLLNFFARFFELWDGSGRAGVIFDILAYTPLQNFGELYQHLFQPFETAMSAYSTKFNRDFIILYTNLLHYWTGLLQAGETVPHDASSIVGALVRHVNNVALTLCQAHPSVESSSAVLAFYEQFVRLVTDERLMNFIRIELPPASLIYTLFFSNSLATVSRLCYVLARYKRGFEAAMATRAQSNKKPQIDTQTYDRVYVNLYNGFLMDICNCLWRSRAFSVAESNAHGCLIPRPTVDALTAYVTSVERTFALASLFGLSYSPVICHQSIKRVREAEDEALANRVSLRTRHAGPVTQASLTRLASSGGITLSWSDYRIGVLNGLSEEGLPGIAELLKCTMTVLKNTMEGRRGSSQVSQ</sequence>
<gene>
    <name evidence="7" type="ORF">GMORB2_4544</name>
</gene>
<dbReference type="GO" id="GO:0034080">
    <property type="term" value="P:CENP-A containing chromatin assembly"/>
    <property type="evidence" value="ECO:0007669"/>
    <property type="project" value="TreeGrafter"/>
</dbReference>